<evidence type="ECO:0000256" key="1">
    <source>
        <dbReference type="ARBA" id="ARBA00012162"/>
    </source>
</evidence>
<gene>
    <name evidence="9" type="primary">cobA</name>
    <name evidence="9" type="ORF">ISALK_01145</name>
</gene>
<dbReference type="GO" id="GO:0004852">
    <property type="term" value="F:uroporphyrinogen-III synthase activity"/>
    <property type="evidence" value="ECO:0007669"/>
    <property type="project" value="InterPro"/>
</dbReference>
<dbReference type="InterPro" id="IPR003043">
    <property type="entry name" value="Uropor_MeTrfase_CS"/>
</dbReference>
<evidence type="ECO:0000256" key="3">
    <source>
        <dbReference type="ARBA" id="ARBA00022679"/>
    </source>
</evidence>
<dbReference type="SUPFAM" id="SSF53790">
    <property type="entry name" value="Tetrapyrrole methylase"/>
    <property type="match status" value="1"/>
</dbReference>
<dbReference type="Proteomes" id="UP000449710">
    <property type="component" value="Unassembled WGS sequence"/>
</dbReference>
<dbReference type="GO" id="GO:0019354">
    <property type="term" value="P:siroheme biosynthetic process"/>
    <property type="evidence" value="ECO:0007669"/>
    <property type="project" value="InterPro"/>
</dbReference>
<proteinExistence type="inferred from homology"/>
<dbReference type="EC" id="2.1.1.107" evidence="1"/>
<dbReference type="AlphaFoldDB" id="A0AA43XIV7"/>
<evidence type="ECO:0000256" key="4">
    <source>
        <dbReference type="ARBA" id="ARBA00022691"/>
    </source>
</evidence>
<dbReference type="Pfam" id="PF00590">
    <property type="entry name" value="TP_methylase"/>
    <property type="match status" value="1"/>
</dbReference>
<dbReference type="CDD" id="cd11642">
    <property type="entry name" value="SUMT"/>
    <property type="match status" value="1"/>
</dbReference>
<dbReference type="Gene3D" id="3.30.950.10">
    <property type="entry name" value="Methyltransferase, Cobalt-precorrin-4 Transmethylase, Domain 2"/>
    <property type="match status" value="1"/>
</dbReference>
<dbReference type="GO" id="GO:0032259">
    <property type="term" value="P:methylation"/>
    <property type="evidence" value="ECO:0007669"/>
    <property type="project" value="UniProtKB-KW"/>
</dbReference>
<comment type="caution">
    <text evidence="9">The sequence shown here is derived from an EMBL/GenBank/DDBJ whole genome shotgun (WGS) entry which is preliminary data.</text>
</comment>
<dbReference type="NCBIfam" id="NF004790">
    <property type="entry name" value="PRK06136.1"/>
    <property type="match status" value="1"/>
</dbReference>
<dbReference type="FunFam" id="3.40.1010.10:FF:000001">
    <property type="entry name" value="Siroheme synthase"/>
    <property type="match status" value="1"/>
</dbReference>
<organism evidence="9 10">
    <name type="scientific">Isachenkonia alkalipeptolytica</name>
    <dbReference type="NCBI Taxonomy" id="2565777"/>
    <lineage>
        <taxon>Bacteria</taxon>
        <taxon>Bacillati</taxon>
        <taxon>Bacillota</taxon>
        <taxon>Clostridia</taxon>
        <taxon>Eubacteriales</taxon>
        <taxon>Clostridiaceae</taxon>
        <taxon>Isachenkonia</taxon>
    </lineage>
</organism>
<dbReference type="InterPro" id="IPR003754">
    <property type="entry name" value="4pyrrol_synth_uPrphyn_synth"/>
</dbReference>
<keyword evidence="2 6" id="KW-0489">Methyltransferase</keyword>
<dbReference type="InterPro" id="IPR050161">
    <property type="entry name" value="Siro_Cobalamin_biosynth"/>
</dbReference>
<dbReference type="InterPro" id="IPR014777">
    <property type="entry name" value="4pyrrole_Mease_sub1"/>
</dbReference>
<evidence type="ECO:0000256" key="6">
    <source>
        <dbReference type="RuleBase" id="RU003960"/>
    </source>
</evidence>
<evidence type="ECO:0000313" key="10">
    <source>
        <dbReference type="Proteomes" id="UP000449710"/>
    </source>
</evidence>
<sequence length="519" mass="57089">MHRTECKQGNQTENKPGKVYLVGAGPGDEELITLKGVRAIEEADVILYDRLSSPGLLRYQKSGTELIDVGKKPDHHKVPQEEINKILIDKALEGKIVTRIKGGDPFVFGRGGEEALSLEREGILYEVVPGITSAIAVPAYGGIPVTQRNISTSFHVITGHENPEKEEAMVDYSLLAKLQGTLIFLMGIKALPNITKKLLNEGMKPNTKAAVIHRGTTAKEKKAVGTLETIVEEVKKKKIISPGIIVVGEVAGFSDQMDWRRFMPLKNKRILLTRSRKQASTLRKQLMSLGAEVVEYPSIKIVEEKEPGKLSHHILQLKESGAANLFFSSPNGVEAFFDGLKVIKKDIRNLKDMKITAIGESTKKALENRGVMDVEIPESYTLEGALEMFAAKLQNGDILYHVRGSLGRDLLEKELSKKGIQVIEKDFYSTERPKDSGDLKEILSRGIDAITFTSSSTVQFFLESLSDEVIDSVQKSKIFAIGPVTAETAKSFGLTVDTIASPHTIKGLVDAMVKDVKEE</sequence>
<dbReference type="SUPFAM" id="SSF69618">
    <property type="entry name" value="HemD-like"/>
    <property type="match status" value="1"/>
</dbReference>
<dbReference type="PANTHER" id="PTHR45790:SF3">
    <property type="entry name" value="S-ADENOSYL-L-METHIONINE-DEPENDENT UROPORPHYRINOGEN III METHYLTRANSFERASE, CHLOROPLASTIC"/>
    <property type="match status" value="1"/>
</dbReference>
<dbReference type="InterPro" id="IPR036108">
    <property type="entry name" value="4pyrrol_syn_uPrphyn_synt_sf"/>
</dbReference>
<dbReference type="Gene3D" id="3.40.1010.10">
    <property type="entry name" value="Cobalt-precorrin-4 Transmethylase, Domain 1"/>
    <property type="match status" value="1"/>
</dbReference>
<dbReference type="InterPro" id="IPR014776">
    <property type="entry name" value="4pyrrole_Mease_sub2"/>
</dbReference>
<reference evidence="9 10" key="1">
    <citation type="submission" date="2019-04" db="EMBL/GenBank/DDBJ databases">
        <title>Isachenkonia alkalipeptolytica gen. nov. sp. nov. a new anaerobic, alkiliphilic organothrophic bacterium capable to reduce synthesized ferrihydrite isolated from a soda lake.</title>
        <authorList>
            <person name="Toshchakov S.V."/>
            <person name="Zavarzina D.G."/>
            <person name="Zhilina T.N."/>
            <person name="Kostrikina N.A."/>
            <person name="Kublanov I.V."/>
        </authorList>
    </citation>
    <scope>NUCLEOTIDE SEQUENCE [LARGE SCALE GENOMIC DNA]</scope>
    <source>
        <strain evidence="9 10">Z-1701</strain>
    </source>
</reference>
<protein>
    <recommendedName>
        <fullName evidence="1">uroporphyrinogen-III C-methyltransferase</fullName>
        <ecNumber evidence="1">2.1.1.107</ecNumber>
    </recommendedName>
</protein>
<dbReference type="RefSeq" id="WP_160718399.1">
    <property type="nucleotide sequence ID" value="NZ_SUMG01000001.1"/>
</dbReference>
<feature type="domain" description="Tetrapyrrole biosynthesis uroporphyrinogen III synthase" evidence="8">
    <location>
        <begin position="281"/>
        <end position="509"/>
    </location>
</feature>
<evidence type="ECO:0000313" key="9">
    <source>
        <dbReference type="EMBL" id="NBG87096.1"/>
    </source>
</evidence>
<dbReference type="CDD" id="cd06578">
    <property type="entry name" value="HemD"/>
    <property type="match status" value="1"/>
</dbReference>
<keyword evidence="3 6" id="KW-0808">Transferase</keyword>
<feature type="domain" description="Tetrapyrrole methylase" evidence="7">
    <location>
        <begin position="18"/>
        <end position="230"/>
    </location>
</feature>
<accession>A0AA43XIV7</accession>
<dbReference type="PROSITE" id="PS00840">
    <property type="entry name" value="SUMT_2"/>
    <property type="match status" value="1"/>
</dbReference>
<dbReference type="PANTHER" id="PTHR45790">
    <property type="entry name" value="SIROHEME SYNTHASE-RELATED"/>
    <property type="match status" value="1"/>
</dbReference>
<dbReference type="PROSITE" id="PS00839">
    <property type="entry name" value="SUMT_1"/>
    <property type="match status" value="1"/>
</dbReference>
<dbReference type="InterPro" id="IPR006366">
    <property type="entry name" value="CobA/CysG_C"/>
</dbReference>
<dbReference type="Gene3D" id="3.40.50.10090">
    <property type="match status" value="2"/>
</dbReference>
<dbReference type="FunFam" id="3.30.950.10:FF:000001">
    <property type="entry name" value="Siroheme synthase"/>
    <property type="match status" value="1"/>
</dbReference>
<keyword evidence="5" id="KW-0627">Porphyrin biosynthesis</keyword>
<comment type="similarity">
    <text evidence="6">Belongs to the precorrin methyltransferase family.</text>
</comment>
<dbReference type="InterPro" id="IPR035996">
    <property type="entry name" value="4pyrrol_Methylase_sf"/>
</dbReference>
<dbReference type="GO" id="GO:0004851">
    <property type="term" value="F:uroporphyrin-III C-methyltransferase activity"/>
    <property type="evidence" value="ECO:0007669"/>
    <property type="project" value="UniProtKB-EC"/>
</dbReference>
<evidence type="ECO:0000259" key="7">
    <source>
        <dbReference type="Pfam" id="PF00590"/>
    </source>
</evidence>
<keyword evidence="4" id="KW-0949">S-adenosyl-L-methionine</keyword>
<dbReference type="Pfam" id="PF02602">
    <property type="entry name" value="HEM4"/>
    <property type="match status" value="1"/>
</dbReference>
<evidence type="ECO:0000256" key="2">
    <source>
        <dbReference type="ARBA" id="ARBA00022603"/>
    </source>
</evidence>
<evidence type="ECO:0000256" key="5">
    <source>
        <dbReference type="ARBA" id="ARBA00023244"/>
    </source>
</evidence>
<dbReference type="EMBL" id="SUMG01000001">
    <property type="protein sequence ID" value="NBG87096.1"/>
    <property type="molecule type" value="Genomic_DNA"/>
</dbReference>
<dbReference type="NCBIfam" id="TIGR01469">
    <property type="entry name" value="cobA_cysG_Cterm"/>
    <property type="match status" value="1"/>
</dbReference>
<keyword evidence="10" id="KW-1185">Reference proteome</keyword>
<dbReference type="InterPro" id="IPR000878">
    <property type="entry name" value="4pyrrol_Mease"/>
</dbReference>
<evidence type="ECO:0000259" key="8">
    <source>
        <dbReference type="Pfam" id="PF02602"/>
    </source>
</evidence>
<name>A0AA43XIV7_9CLOT</name>